<keyword evidence="3" id="KW-1185">Reference proteome</keyword>
<dbReference type="Proteomes" id="UP000249619">
    <property type="component" value="Unassembled WGS sequence"/>
</dbReference>
<comment type="caution">
    <text evidence="2">The sequence shown here is derived from an EMBL/GenBank/DDBJ whole genome shotgun (WGS) entry which is preliminary data.</text>
</comment>
<organism evidence="2 3">
    <name type="scientific">Stemphylium lycopersici</name>
    <name type="common">Tomato gray leaf spot disease fungus</name>
    <name type="synonym">Thyrospora lycopersici</name>
    <dbReference type="NCBI Taxonomy" id="183478"/>
    <lineage>
        <taxon>Eukaryota</taxon>
        <taxon>Fungi</taxon>
        <taxon>Dikarya</taxon>
        <taxon>Ascomycota</taxon>
        <taxon>Pezizomycotina</taxon>
        <taxon>Dothideomycetes</taxon>
        <taxon>Pleosporomycetidae</taxon>
        <taxon>Pleosporales</taxon>
        <taxon>Pleosporineae</taxon>
        <taxon>Pleosporaceae</taxon>
        <taxon>Stemphylium</taxon>
    </lineage>
</organism>
<protein>
    <submittedName>
        <fullName evidence="2">Uncharacterized protein</fullName>
    </submittedName>
</protein>
<accession>A0A364N6K3</accession>
<sequence length="162" mass="17848">MSPFMHEAVPHRSKRVRFSHEPSSPTSPSSGSALASTSAKNDATTRDARDHATEDSDTSSILSSSSEEPSSDESSSEEEEDDDDDDDDDDDEQAKDSEMALDEPKGTDGVINLRANRGKKPIMKLSEVDVGPDIRGFLKDFLPQLKAANEETRKRARPILRW</sequence>
<feature type="compositionally biased region" description="Low complexity" evidence="1">
    <location>
        <begin position="22"/>
        <end position="39"/>
    </location>
</feature>
<feature type="compositionally biased region" description="Basic and acidic residues" evidence="1">
    <location>
        <begin position="43"/>
        <end position="54"/>
    </location>
</feature>
<gene>
    <name evidence="2" type="ORF">DDE83_003694</name>
</gene>
<feature type="compositionally biased region" description="Low complexity" evidence="1">
    <location>
        <begin position="58"/>
        <end position="68"/>
    </location>
</feature>
<feature type="compositionally biased region" description="Acidic residues" evidence="1">
    <location>
        <begin position="69"/>
        <end position="93"/>
    </location>
</feature>
<evidence type="ECO:0000256" key="1">
    <source>
        <dbReference type="SAM" id="MobiDB-lite"/>
    </source>
</evidence>
<feature type="region of interest" description="Disordered" evidence="1">
    <location>
        <begin position="1"/>
        <end position="112"/>
    </location>
</feature>
<evidence type="ECO:0000313" key="3">
    <source>
        <dbReference type="Proteomes" id="UP000249619"/>
    </source>
</evidence>
<evidence type="ECO:0000313" key="2">
    <source>
        <dbReference type="EMBL" id="RAR12896.1"/>
    </source>
</evidence>
<feature type="compositionally biased region" description="Basic and acidic residues" evidence="1">
    <location>
        <begin position="94"/>
        <end position="106"/>
    </location>
</feature>
<reference evidence="3" key="1">
    <citation type="submission" date="2018-05" db="EMBL/GenBank/DDBJ databases">
        <title>Draft genome sequence of Stemphylium lycopersici strain CIDEFI 213.</title>
        <authorList>
            <person name="Medina R."/>
            <person name="Franco M.E.E."/>
            <person name="Lucentini C.G."/>
            <person name="Saparrat M.C.N."/>
            <person name="Balatti P.A."/>
        </authorList>
    </citation>
    <scope>NUCLEOTIDE SEQUENCE [LARGE SCALE GENOMIC DNA]</scope>
    <source>
        <strain evidence="3">CIDEFI 213</strain>
    </source>
</reference>
<dbReference type="AlphaFoldDB" id="A0A364N6K3"/>
<proteinExistence type="predicted"/>
<name>A0A364N6K3_STELY</name>
<dbReference type="EMBL" id="QGDH01000043">
    <property type="protein sequence ID" value="RAR12896.1"/>
    <property type="molecule type" value="Genomic_DNA"/>
</dbReference>
<dbReference type="STRING" id="183478.A0A364N6K3"/>
<dbReference type="OrthoDB" id="1112980at2759"/>